<evidence type="ECO:0000313" key="2">
    <source>
        <dbReference type="Proteomes" id="UP000597444"/>
    </source>
</evidence>
<protein>
    <submittedName>
        <fullName evidence="1">Uncharacterized protein</fullName>
    </submittedName>
</protein>
<sequence>MTRDTTLMSVREGSLLQLVLFPDLLGADAFSLAECLRQDAQREVEEPREFALGPAPGQLLLFSGAWKSHG</sequence>
<reference evidence="1" key="1">
    <citation type="submission" date="2020-10" db="EMBL/GenBank/DDBJ databases">
        <title>Taxonomic study of unclassified bacteria belonging to the class Ktedonobacteria.</title>
        <authorList>
            <person name="Yabe S."/>
            <person name="Wang C.M."/>
            <person name="Zheng Y."/>
            <person name="Sakai Y."/>
            <person name="Cavaletti L."/>
            <person name="Monciardini P."/>
            <person name="Donadio S."/>
        </authorList>
    </citation>
    <scope>NUCLEOTIDE SEQUENCE</scope>
    <source>
        <strain evidence="1">ID150040</strain>
    </source>
</reference>
<dbReference type="RefSeq" id="WP_220211227.1">
    <property type="nucleotide sequence ID" value="NZ_BNJK01000003.1"/>
</dbReference>
<organism evidence="1 2">
    <name type="scientific">Reticulibacter mediterranei</name>
    <dbReference type="NCBI Taxonomy" id="2778369"/>
    <lineage>
        <taxon>Bacteria</taxon>
        <taxon>Bacillati</taxon>
        <taxon>Chloroflexota</taxon>
        <taxon>Ktedonobacteria</taxon>
        <taxon>Ktedonobacterales</taxon>
        <taxon>Reticulibacteraceae</taxon>
        <taxon>Reticulibacter</taxon>
    </lineage>
</organism>
<name>A0A8J3IRE9_9CHLR</name>
<dbReference type="EMBL" id="BNJK01000003">
    <property type="protein sequence ID" value="GHP00635.1"/>
    <property type="molecule type" value="Genomic_DNA"/>
</dbReference>
<dbReference type="Proteomes" id="UP000597444">
    <property type="component" value="Unassembled WGS sequence"/>
</dbReference>
<evidence type="ECO:0000313" key="1">
    <source>
        <dbReference type="EMBL" id="GHP00635.1"/>
    </source>
</evidence>
<proteinExistence type="predicted"/>
<accession>A0A8J3IRE9</accession>
<keyword evidence="2" id="KW-1185">Reference proteome</keyword>
<gene>
    <name evidence="1" type="ORF">KSF_106820</name>
</gene>
<dbReference type="AlphaFoldDB" id="A0A8J3IRE9"/>
<comment type="caution">
    <text evidence="1">The sequence shown here is derived from an EMBL/GenBank/DDBJ whole genome shotgun (WGS) entry which is preliminary data.</text>
</comment>